<dbReference type="InterPro" id="IPR000101">
    <property type="entry name" value="GGT_peptidase"/>
</dbReference>
<dbReference type="Gene3D" id="3.60.20.40">
    <property type="match status" value="1"/>
</dbReference>
<feature type="transmembrane region" description="Helical" evidence="11">
    <location>
        <begin position="34"/>
        <end position="52"/>
    </location>
</feature>
<evidence type="ECO:0000256" key="1">
    <source>
        <dbReference type="ARBA" id="ARBA00001049"/>
    </source>
</evidence>
<comment type="similarity">
    <text evidence="3 9">Belongs to the gamma-glutamyltransferase family.</text>
</comment>
<evidence type="ECO:0000256" key="3">
    <source>
        <dbReference type="ARBA" id="ARBA00009381"/>
    </source>
</evidence>
<dbReference type="EC" id="2.3.2.2" evidence="9"/>
<comment type="subunit">
    <text evidence="9">This enzyme consists of two polypeptide chains, which are synthesized in precursor form from a single polypeptide.</text>
</comment>
<keyword evidence="11" id="KW-1133">Transmembrane helix</keyword>
<dbReference type="InterPro" id="IPR051792">
    <property type="entry name" value="GGT_bact"/>
</dbReference>
<reference evidence="13" key="1">
    <citation type="journal article" date="2019" name="Int. J. Syst. Evol. Microbiol.">
        <title>The Global Catalogue of Microorganisms (GCM) 10K type strain sequencing project: providing services to taxonomists for standard genome sequencing and annotation.</title>
        <authorList>
            <consortium name="The Broad Institute Genomics Platform"/>
            <consortium name="The Broad Institute Genome Sequencing Center for Infectious Disease"/>
            <person name="Wu L."/>
            <person name="Ma J."/>
        </authorList>
    </citation>
    <scope>NUCLEOTIDE SEQUENCE [LARGE SCALE GENOMIC DNA]</scope>
    <source>
        <strain evidence="13">JCM 17459</strain>
    </source>
</reference>
<feature type="compositionally biased region" description="Basic and acidic residues" evidence="10">
    <location>
        <begin position="59"/>
        <end position="77"/>
    </location>
</feature>
<evidence type="ECO:0000256" key="11">
    <source>
        <dbReference type="SAM" id="Phobius"/>
    </source>
</evidence>
<evidence type="ECO:0000256" key="7">
    <source>
        <dbReference type="ARBA" id="ARBA00023315"/>
    </source>
</evidence>
<dbReference type="NCBIfam" id="TIGR00066">
    <property type="entry name" value="g_glut_trans"/>
    <property type="match status" value="1"/>
</dbReference>
<evidence type="ECO:0000256" key="2">
    <source>
        <dbReference type="ARBA" id="ARBA00001089"/>
    </source>
</evidence>
<gene>
    <name evidence="12" type="primary">ggt_2</name>
    <name evidence="12" type="ORF">GCM10022262_31600</name>
</gene>
<comment type="PTM">
    <text evidence="9">Cleaved by autocatalysis into a large and a small subunit.</text>
</comment>
<keyword evidence="11" id="KW-0472">Membrane</keyword>
<dbReference type="Proteomes" id="UP001499841">
    <property type="component" value="Unassembled WGS sequence"/>
</dbReference>
<comment type="pathway">
    <text evidence="9">Sulfur metabolism; glutathione metabolism.</text>
</comment>
<dbReference type="InterPro" id="IPR043137">
    <property type="entry name" value="GGT_ssub_C"/>
</dbReference>
<evidence type="ECO:0000256" key="8">
    <source>
        <dbReference type="ARBA" id="ARBA00047417"/>
    </source>
</evidence>
<dbReference type="PANTHER" id="PTHR43199:SF1">
    <property type="entry name" value="GLUTATHIONE HYDROLASE PROENZYME"/>
    <property type="match status" value="1"/>
</dbReference>
<keyword evidence="4 9" id="KW-0808">Transferase</keyword>
<dbReference type="InterPro" id="IPR043138">
    <property type="entry name" value="GGT_lsub"/>
</dbReference>
<dbReference type="EC" id="3.4.19.13" evidence="9"/>
<protein>
    <recommendedName>
        <fullName evidence="9">Glutathione hydrolase proenzyme</fullName>
        <ecNumber evidence="9">2.3.2.2</ecNumber>
        <ecNumber evidence="9">3.4.19.13</ecNumber>
    </recommendedName>
    <component>
        <recommendedName>
            <fullName evidence="9">Glutathione hydrolase large chain</fullName>
        </recommendedName>
    </component>
    <component>
        <recommendedName>
            <fullName evidence="9">Glutathione hydrolase small chain</fullName>
        </recommendedName>
    </component>
</protein>
<feature type="region of interest" description="Disordered" evidence="10">
    <location>
        <begin position="1"/>
        <end position="26"/>
    </location>
</feature>
<dbReference type="Pfam" id="PF01019">
    <property type="entry name" value="G_glu_transpept"/>
    <property type="match status" value="1"/>
</dbReference>
<evidence type="ECO:0000256" key="5">
    <source>
        <dbReference type="ARBA" id="ARBA00022801"/>
    </source>
</evidence>
<evidence type="ECO:0000256" key="10">
    <source>
        <dbReference type="SAM" id="MobiDB-lite"/>
    </source>
</evidence>
<evidence type="ECO:0000256" key="9">
    <source>
        <dbReference type="RuleBase" id="RU368036"/>
    </source>
</evidence>
<keyword evidence="9" id="KW-0317">Glutathione biosynthesis</keyword>
<evidence type="ECO:0000313" key="12">
    <source>
        <dbReference type="EMBL" id="GAA4288800.1"/>
    </source>
</evidence>
<comment type="catalytic activity">
    <reaction evidence="2 9">
        <text>glutathione + H2O = L-cysteinylglycine + L-glutamate</text>
        <dbReference type="Rhea" id="RHEA:28807"/>
        <dbReference type="ChEBI" id="CHEBI:15377"/>
        <dbReference type="ChEBI" id="CHEBI:29985"/>
        <dbReference type="ChEBI" id="CHEBI:57925"/>
        <dbReference type="ChEBI" id="CHEBI:61694"/>
        <dbReference type="EC" id="3.4.19.13"/>
    </reaction>
</comment>
<evidence type="ECO:0000256" key="4">
    <source>
        <dbReference type="ARBA" id="ARBA00022679"/>
    </source>
</evidence>
<dbReference type="SUPFAM" id="SSF56235">
    <property type="entry name" value="N-terminal nucleophile aminohydrolases (Ntn hydrolases)"/>
    <property type="match status" value="1"/>
</dbReference>
<dbReference type="EMBL" id="BAABBA010000018">
    <property type="protein sequence ID" value="GAA4288800.1"/>
    <property type="molecule type" value="Genomic_DNA"/>
</dbReference>
<feature type="region of interest" description="Disordered" evidence="10">
    <location>
        <begin position="56"/>
        <end position="81"/>
    </location>
</feature>
<keyword evidence="7 9" id="KW-0012">Acyltransferase</keyword>
<dbReference type="PRINTS" id="PR01210">
    <property type="entry name" value="GGTRANSPTASE"/>
</dbReference>
<proteinExistence type="inferred from homology"/>
<comment type="catalytic activity">
    <reaction evidence="8 9">
        <text>an N-terminal (5-L-glutamyl)-[peptide] + an alpha-amino acid = 5-L-glutamyl amino acid + an N-terminal L-alpha-aminoacyl-[peptide]</text>
        <dbReference type="Rhea" id="RHEA:23904"/>
        <dbReference type="Rhea" id="RHEA-COMP:9780"/>
        <dbReference type="Rhea" id="RHEA-COMP:9795"/>
        <dbReference type="ChEBI" id="CHEBI:77644"/>
        <dbReference type="ChEBI" id="CHEBI:78597"/>
        <dbReference type="ChEBI" id="CHEBI:78599"/>
        <dbReference type="ChEBI" id="CHEBI:78608"/>
        <dbReference type="EC" id="2.3.2.2"/>
    </reaction>
</comment>
<comment type="catalytic activity">
    <reaction evidence="1 9">
        <text>an S-substituted glutathione + H2O = an S-substituted L-cysteinylglycine + L-glutamate</text>
        <dbReference type="Rhea" id="RHEA:59468"/>
        <dbReference type="ChEBI" id="CHEBI:15377"/>
        <dbReference type="ChEBI" id="CHEBI:29985"/>
        <dbReference type="ChEBI" id="CHEBI:90779"/>
        <dbReference type="ChEBI" id="CHEBI:143103"/>
        <dbReference type="EC" id="3.4.19.13"/>
    </reaction>
</comment>
<evidence type="ECO:0000256" key="6">
    <source>
        <dbReference type="ARBA" id="ARBA00023145"/>
    </source>
</evidence>
<comment type="caution">
    <text evidence="12">The sequence shown here is derived from an EMBL/GenBank/DDBJ whole genome shotgun (WGS) entry which is preliminary data.</text>
</comment>
<keyword evidence="13" id="KW-1185">Reference proteome</keyword>
<dbReference type="PANTHER" id="PTHR43199">
    <property type="entry name" value="GLUTATHIONE HYDROLASE"/>
    <property type="match status" value="1"/>
</dbReference>
<organism evidence="12 13">
    <name type="scientific">Georgenia daeguensis</name>
    <dbReference type="NCBI Taxonomy" id="908355"/>
    <lineage>
        <taxon>Bacteria</taxon>
        <taxon>Bacillati</taxon>
        <taxon>Actinomycetota</taxon>
        <taxon>Actinomycetes</taxon>
        <taxon>Micrococcales</taxon>
        <taxon>Bogoriellaceae</taxon>
        <taxon>Georgenia</taxon>
    </lineage>
</organism>
<name>A0ABP8EXT7_9MICO</name>
<accession>A0ABP8EXT7</accession>
<keyword evidence="6 9" id="KW-0865">Zymogen</keyword>
<keyword evidence="11" id="KW-0812">Transmembrane</keyword>
<keyword evidence="5 9" id="KW-0378">Hydrolase</keyword>
<feature type="compositionally biased region" description="Basic residues" evidence="10">
    <location>
        <begin position="1"/>
        <end position="10"/>
    </location>
</feature>
<feature type="region of interest" description="Disordered" evidence="10">
    <location>
        <begin position="495"/>
        <end position="516"/>
    </location>
</feature>
<dbReference type="InterPro" id="IPR029055">
    <property type="entry name" value="Ntn_hydrolases_N"/>
</dbReference>
<sequence>MRGYRLPHHRRVEEDLAPSRGTDMSGSALRRGRLLALLVMALTLVVALAVGASPAGAHGKGDGDGDKDDHGAVHPPDKQSVATGYGGAVTTLDPYATAAGLEVLEKGGNAVDAAIAASAMLGVTRPYDGSIGGGGFFLIYDAEEDEVASIDARETAPLATPPTVFLENGQPIPYDERRVSGLSQGVPGLVAGWELALEEYGTMPLHKLLQPARVVAERGFVVDAEYVDRTEDNLEIFRDFTSSTETFLVDGAAPEEGSIFRNPDLARTYKLISREGPDAFYEGEIAEAIVDTVQEPPVAEGATRNVRPGLMELEDLDDYEAKWREPTEVDYRDHTVFGMGPPSSGGTTVGEALNILEGYELSELPEHDVLHLLVEAEALAFADRGKYLGDPDFVDVPVEGLLSQEFADERRELILEPFAATEKPVPAGTPEGAPDDGVVLASAAASGSTMHLTTTDRWGNVVALTFTIEEIGGSGIAVDGYGFLLNNELTDFATDPGLANSPDGGKRPRSSISPTIVLDPDGEPFAAYGSPGGATIITTVLQVTVNLIDLDMALPDAIAAPRLNNLNSENTNFEASLPVAAQEALKAYGHNLPAPTEDPIGNVNGIEFLDDDGLLGAAEPTRFGGGSALVLEPWAD</sequence>
<evidence type="ECO:0000313" key="13">
    <source>
        <dbReference type="Proteomes" id="UP001499841"/>
    </source>
</evidence>
<dbReference type="Gene3D" id="1.10.246.130">
    <property type="match status" value="1"/>
</dbReference>